<evidence type="ECO:0000313" key="2">
    <source>
        <dbReference type="EMBL" id="QKW51603.1"/>
    </source>
</evidence>
<sequence>MLACAAVPAMLVAGCSSDSGDKDPKDDASKSATTSPSPTVAPAKFAKLPEVCKTLPKKTVGSLVPHAKDEKGKTLPSANINESASCLWSGLDGFQYRQLTVSLKLFPSDVGLGTGDKRAAAYAKQQVEKAGTADGAKGAKTGATSGIGDEAQTVATTTKKDGDEFKNETVVSRTANVVVTVEYRGAGYEDAKPPKPEDLAKGAQKATREAVLAVADANGAVAPDEGATSGDTGDGKTDEKADDAKNGDKADEGKGTRPAGN</sequence>
<feature type="region of interest" description="Disordered" evidence="1">
    <location>
        <begin position="15"/>
        <end position="41"/>
    </location>
</feature>
<dbReference type="EMBL" id="CP054929">
    <property type="protein sequence ID" value="QKW51603.1"/>
    <property type="molecule type" value="Genomic_DNA"/>
</dbReference>
<evidence type="ECO:0000256" key="1">
    <source>
        <dbReference type="SAM" id="MobiDB-lite"/>
    </source>
</evidence>
<feature type="compositionally biased region" description="Low complexity" evidence="1">
    <location>
        <begin position="30"/>
        <end position="41"/>
    </location>
</feature>
<feature type="compositionally biased region" description="Basic and acidic residues" evidence="1">
    <location>
        <begin position="233"/>
        <end position="255"/>
    </location>
</feature>
<accession>A0A7H8NAX6</accession>
<reference evidence="2 3" key="1">
    <citation type="submission" date="2020-06" db="EMBL/GenBank/DDBJ databases">
        <title>Genome mining for natural products.</title>
        <authorList>
            <person name="Zhang B."/>
            <person name="Shi J."/>
            <person name="Ge H."/>
        </authorList>
    </citation>
    <scope>NUCLEOTIDE SEQUENCE [LARGE SCALE GENOMIC DNA]</scope>
    <source>
        <strain evidence="2 3">NA00687</strain>
    </source>
</reference>
<feature type="compositionally biased region" description="Basic and acidic residues" evidence="1">
    <location>
        <begin position="187"/>
        <end position="200"/>
    </location>
</feature>
<organism evidence="2 3">
    <name type="scientific">Streptomyces buecherae</name>
    <dbReference type="NCBI Taxonomy" id="2763006"/>
    <lineage>
        <taxon>Bacteria</taxon>
        <taxon>Bacillati</taxon>
        <taxon>Actinomycetota</taxon>
        <taxon>Actinomycetes</taxon>
        <taxon>Kitasatosporales</taxon>
        <taxon>Streptomycetaceae</taxon>
        <taxon>Streptomyces</taxon>
    </lineage>
</organism>
<name>A0A7H8NAX6_9ACTN</name>
<feature type="compositionally biased region" description="Basic and acidic residues" evidence="1">
    <location>
        <begin position="19"/>
        <end position="29"/>
    </location>
</feature>
<dbReference type="AlphaFoldDB" id="A0A7H8NAX6"/>
<gene>
    <name evidence="2" type="ORF">HUT08_21120</name>
</gene>
<dbReference type="Proteomes" id="UP000509303">
    <property type="component" value="Chromosome"/>
</dbReference>
<proteinExistence type="predicted"/>
<evidence type="ECO:0000313" key="3">
    <source>
        <dbReference type="Proteomes" id="UP000509303"/>
    </source>
</evidence>
<evidence type="ECO:0008006" key="4">
    <source>
        <dbReference type="Google" id="ProtNLM"/>
    </source>
</evidence>
<feature type="region of interest" description="Disordered" evidence="1">
    <location>
        <begin position="187"/>
        <end position="261"/>
    </location>
</feature>
<protein>
    <recommendedName>
        <fullName evidence="4">DUF3558 domain-containing protein</fullName>
    </recommendedName>
</protein>
<dbReference type="RefSeq" id="WP_176163320.1">
    <property type="nucleotide sequence ID" value="NZ_CP054929.1"/>
</dbReference>
<keyword evidence="3" id="KW-1185">Reference proteome</keyword>